<feature type="compositionally biased region" description="Basic and acidic residues" evidence="1">
    <location>
        <begin position="60"/>
        <end position="92"/>
    </location>
</feature>
<feature type="region of interest" description="Disordered" evidence="1">
    <location>
        <begin position="34"/>
        <end position="92"/>
    </location>
</feature>
<evidence type="ECO:0000256" key="1">
    <source>
        <dbReference type="SAM" id="MobiDB-lite"/>
    </source>
</evidence>
<evidence type="ECO:0008006" key="3">
    <source>
        <dbReference type="Google" id="ProtNLM"/>
    </source>
</evidence>
<feature type="non-terminal residue" evidence="2">
    <location>
        <position position="1"/>
    </location>
</feature>
<comment type="caution">
    <text evidence="2">The sequence shown here is derived from an EMBL/GenBank/DDBJ whole genome shotgun (WGS) entry which is preliminary data.</text>
</comment>
<gene>
    <name evidence="2" type="ORF">S12H4_40931</name>
</gene>
<evidence type="ECO:0000313" key="2">
    <source>
        <dbReference type="EMBL" id="GAI97089.1"/>
    </source>
</evidence>
<proteinExistence type="predicted"/>
<accession>X1UXK6</accession>
<protein>
    <recommendedName>
        <fullName evidence="3">30S ribosomal protein S6e</fullName>
    </recommendedName>
</protein>
<reference evidence="2" key="1">
    <citation type="journal article" date="2014" name="Front. Microbiol.">
        <title>High frequency of phylogenetically diverse reductive dehalogenase-homologous genes in deep subseafloor sedimentary metagenomes.</title>
        <authorList>
            <person name="Kawai M."/>
            <person name="Futagami T."/>
            <person name="Toyoda A."/>
            <person name="Takaki Y."/>
            <person name="Nishi S."/>
            <person name="Hori S."/>
            <person name="Arai W."/>
            <person name="Tsubouchi T."/>
            <person name="Morono Y."/>
            <person name="Uchiyama I."/>
            <person name="Ito T."/>
            <person name="Fujiyama A."/>
            <person name="Inagaki F."/>
            <person name="Takami H."/>
        </authorList>
    </citation>
    <scope>NUCLEOTIDE SEQUENCE</scope>
    <source>
        <strain evidence="2">Expedition CK06-06</strain>
    </source>
</reference>
<name>X1UXK6_9ZZZZ</name>
<organism evidence="2">
    <name type="scientific">marine sediment metagenome</name>
    <dbReference type="NCBI Taxonomy" id="412755"/>
    <lineage>
        <taxon>unclassified sequences</taxon>
        <taxon>metagenomes</taxon>
        <taxon>ecological metagenomes</taxon>
    </lineage>
</organism>
<sequence>VRGKIISPAITQINLKILKEGSKKLLEVFPEQNKAKEIEQPAEATAPLGGQGGEAPVTETPKEEPKPEEKPAEESKEEVKQEEQPVEEKKKN</sequence>
<dbReference type="EMBL" id="BARW01024892">
    <property type="protein sequence ID" value="GAI97089.1"/>
    <property type="molecule type" value="Genomic_DNA"/>
</dbReference>
<dbReference type="AlphaFoldDB" id="X1UXK6"/>